<proteinExistence type="predicted"/>
<keyword evidence="3" id="KW-1185">Reference proteome</keyword>
<dbReference type="Proteomes" id="UP001367508">
    <property type="component" value="Unassembled WGS sequence"/>
</dbReference>
<feature type="transmembrane region" description="Helical" evidence="1">
    <location>
        <begin position="49"/>
        <end position="68"/>
    </location>
</feature>
<keyword evidence="1" id="KW-1133">Transmembrane helix</keyword>
<sequence>MTSSIPNTIHSNQIRKHLVSIKKITLGTFFFMSLNKVAYVLFRDDDHMKLPCCIALARFIYIMFAIRIPHLLALGVWLEFSIVFSLAYIVIAVVLSLKIGQDLQIQYFELRCIPNFIHLKH</sequence>
<reference evidence="2 3" key="1">
    <citation type="submission" date="2024-01" db="EMBL/GenBank/DDBJ databases">
        <title>The genomes of 5 underutilized Papilionoideae crops provide insights into root nodulation and disease resistanc.</title>
        <authorList>
            <person name="Jiang F."/>
        </authorList>
    </citation>
    <scope>NUCLEOTIDE SEQUENCE [LARGE SCALE GENOMIC DNA]</scope>
    <source>
        <strain evidence="2">LVBAO_FW01</strain>
        <tissue evidence="2">Leaves</tissue>
    </source>
</reference>
<dbReference type="EMBL" id="JAYMYQ010000011">
    <property type="protein sequence ID" value="KAK7306749.1"/>
    <property type="molecule type" value="Genomic_DNA"/>
</dbReference>
<comment type="caution">
    <text evidence="2">The sequence shown here is derived from an EMBL/GenBank/DDBJ whole genome shotgun (WGS) entry which is preliminary data.</text>
</comment>
<evidence type="ECO:0000313" key="2">
    <source>
        <dbReference type="EMBL" id="KAK7306749.1"/>
    </source>
</evidence>
<gene>
    <name evidence="2" type="ORF">VNO77_44705</name>
</gene>
<protein>
    <submittedName>
        <fullName evidence="2">Uncharacterized protein</fullName>
    </submittedName>
</protein>
<evidence type="ECO:0000313" key="3">
    <source>
        <dbReference type="Proteomes" id="UP001367508"/>
    </source>
</evidence>
<dbReference type="AlphaFoldDB" id="A0AAN9JYJ5"/>
<keyword evidence="1" id="KW-0812">Transmembrane</keyword>
<organism evidence="2 3">
    <name type="scientific">Canavalia gladiata</name>
    <name type="common">Sword bean</name>
    <name type="synonym">Dolichos gladiatus</name>
    <dbReference type="NCBI Taxonomy" id="3824"/>
    <lineage>
        <taxon>Eukaryota</taxon>
        <taxon>Viridiplantae</taxon>
        <taxon>Streptophyta</taxon>
        <taxon>Embryophyta</taxon>
        <taxon>Tracheophyta</taxon>
        <taxon>Spermatophyta</taxon>
        <taxon>Magnoliopsida</taxon>
        <taxon>eudicotyledons</taxon>
        <taxon>Gunneridae</taxon>
        <taxon>Pentapetalae</taxon>
        <taxon>rosids</taxon>
        <taxon>fabids</taxon>
        <taxon>Fabales</taxon>
        <taxon>Fabaceae</taxon>
        <taxon>Papilionoideae</taxon>
        <taxon>50 kb inversion clade</taxon>
        <taxon>NPAAA clade</taxon>
        <taxon>indigoferoid/millettioid clade</taxon>
        <taxon>Phaseoleae</taxon>
        <taxon>Canavalia</taxon>
    </lineage>
</organism>
<keyword evidence="1" id="KW-0472">Membrane</keyword>
<feature type="transmembrane region" description="Helical" evidence="1">
    <location>
        <begin position="24"/>
        <end position="42"/>
    </location>
</feature>
<evidence type="ECO:0000256" key="1">
    <source>
        <dbReference type="SAM" id="Phobius"/>
    </source>
</evidence>
<feature type="transmembrane region" description="Helical" evidence="1">
    <location>
        <begin position="74"/>
        <end position="97"/>
    </location>
</feature>
<name>A0AAN9JYJ5_CANGL</name>
<accession>A0AAN9JYJ5</accession>